<dbReference type="EMBL" id="JAGTTM010000002">
    <property type="protein sequence ID" value="MCC2029349.1"/>
    <property type="molecule type" value="Genomic_DNA"/>
</dbReference>
<protein>
    <submittedName>
        <fullName evidence="2">Uncharacterized protein</fullName>
    </submittedName>
</protein>
<accession>A0A9X1LP72</accession>
<feature type="transmembrane region" description="Helical" evidence="1">
    <location>
        <begin position="441"/>
        <end position="458"/>
    </location>
</feature>
<comment type="caution">
    <text evidence="2">The sequence shown here is derived from an EMBL/GenBank/DDBJ whole genome shotgun (WGS) entry which is preliminary data.</text>
</comment>
<proteinExistence type="predicted"/>
<dbReference type="Proteomes" id="UP001139289">
    <property type="component" value="Unassembled WGS sequence"/>
</dbReference>
<feature type="transmembrane region" description="Helical" evidence="1">
    <location>
        <begin position="6"/>
        <end position="26"/>
    </location>
</feature>
<keyword evidence="1" id="KW-0472">Membrane</keyword>
<feature type="transmembrane region" description="Helical" evidence="1">
    <location>
        <begin position="100"/>
        <end position="122"/>
    </location>
</feature>
<feature type="transmembrane region" description="Helical" evidence="1">
    <location>
        <begin position="325"/>
        <end position="346"/>
    </location>
</feature>
<gene>
    <name evidence="2" type="ORF">KEC56_07435</name>
</gene>
<dbReference type="InterPro" id="IPR046671">
    <property type="entry name" value="DUF6541"/>
</dbReference>
<evidence type="ECO:0000313" key="2">
    <source>
        <dbReference type="EMBL" id="MCC2029349.1"/>
    </source>
</evidence>
<reference evidence="2" key="1">
    <citation type="submission" date="2021-04" db="EMBL/GenBank/DDBJ databases">
        <title>Microbacterium tenobrionis sp. nov. and Microbacterium allomyrinae sp. nov., isolated from larvae of Tenobrio molitor and Allomyrina dichotoma, respectively.</title>
        <authorList>
            <person name="Lee S.D."/>
        </authorList>
    </citation>
    <scope>NUCLEOTIDE SEQUENCE</scope>
    <source>
        <strain evidence="2">YMB-B2</strain>
    </source>
</reference>
<dbReference type="Pfam" id="PF20176">
    <property type="entry name" value="DUF6541"/>
    <property type="match status" value="1"/>
</dbReference>
<feature type="transmembrane region" description="Helical" evidence="1">
    <location>
        <begin position="297"/>
        <end position="313"/>
    </location>
</feature>
<keyword evidence="1" id="KW-0812">Transmembrane</keyword>
<keyword evidence="1" id="KW-1133">Transmembrane helix</keyword>
<dbReference type="AlphaFoldDB" id="A0A9X1LP72"/>
<feature type="transmembrane region" description="Helical" evidence="1">
    <location>
        <begin position="399"/>
        <end position="421"/>
    </location>
</feature>
<keyword evidence="3" id="KW-1185">Reference proteome</keyword>
<name>A0A9X1LP72_9MICO</name>
<organism evidence="2 3">
    <name type="scientific">Microbacterium tenebrionis</name>
    <dbReference type="NCBI Taxonomy" id="2830665"/>
    <lineage>
        <taxon>Bacteria</taxon>
        <taxon>Bacillati</taxon>
        <taxon>Actinomycetota</taxon>
        <taxon>Actinomycetes</taxon>
        <taxon>Micrococcales</taxon>
        <taxon>Microbacteriaceae</taxon>
        <taxon>Microbacterium</taxon>
    </lineage>
</organism>
<evidence type="ECO:0000256" key="1">
    <source>
        <dbReference type="SAM" id="Phobius"/>
    </source>
</evidence>
<evidence type="ECO:0000313" key="3">
    <source>
        <dbReference type="Proteomes" id="UP001139289"/>
    </source>
</evidence>
<feature type="transmembrane region" description="Helical" evidence="1">
    <location>
        <begin position="33"/>
        <end position="53"/>
    </location>
</feature>
<feature type="transmembrane region" description="Helical" evidence="1">
    <location>
        <begin position="373"/>
        <end position="392"/>
    </location>
</feature>
<sequence>MEMLGALWPALVGVVVLAILGAPLAWLMGLRGLWVWAVTPAFAMTVIGIATVVSGWTGLAWTILPALLSMLVIAVMILVVRRLAGVRPVPAIRNVGLEKWTIGTVAVIAVVLAIQVSTVIGAPDAISQTFDNVFHLNAIRYVTDTGTVSPLELGRMTSPSGGVAFYPSAWHAFAALIVQLSGAGVALAINAQTLVISALIWPLGAVLLARVLIGANRSVTVASGIISASVPAFPLLPMHYGVLYPYQLALALLPVALAATASAFQIGWRDVVIPWWWWCVVVIGTIPGLALAHPGGFVGWLALSLPMVVWGLIRMWRAATGWRTRIVPVVLLLAYGAIGVLLLKMLRPPLPTRLWPTAMDIPTALGSALSVQLYYSTAAWLVAASVLLGLYWTIRERRVATFIATAMWVVGAALYVIVIAAPWGTVRDALTGSWYNNWPRLAALFAIALLPLAAFGLARTARAALEYLFRIPRLRTNRFARAAIAGVASIIALCAFTLPVVPPAVESAHGSFVMNGDSPLLSADELALLERLGDEVPEDVTIAGNPYTGAGLAYAISGRDVLMRHILVEVSGDMAEINDHLSDAEDDPDVCQAIESLDAWYVLDFGEREVHGGSNPLPGLVDLEHSSAVRLIDSEGDAKLYEVVACGRQ</sequence>
<feature type="transmembrane region" description="Helical" evidence="1">
    <location>
        <begin position="479"/>
        <end position="501"/>
    </location>
</feature>
<feature type="transmembrane region" description="Helical" evidence="1">
    <location>
        <begin position="59"/>
        <end position="80"/>
    </location>
</feature>
<feature type="transmembrane region" description="Helical" evidence="1">
    <location>
        <begin position="244"/>
        <end position="264"/>
    </location>
</feature>
<feature type="transmembrane region" description="Helical" evidence="1">
    <location>
        <begin position="194"/>
        <end position="213"/>
    </location>
</feature>
<feature type="transmembrane region" description="Helical" evidence="1">
    <location>
        <begin position="169"/>
        <end position="189"/>
    </location>
</feature>
<feature type="transmembrane region" description="Helical" evidence="1">
    <location>
        <begin position="271"/>
        <end position="291"/>
    </location>
</feature>